<reference evidence="10" key="2">
    <citation type="journal article" date="2021" name="PeerJ">
        <title>Extensive microbial diversity within the chicken gut microbiome revealed by metagenomics and culture.</title>
        <authorList>
            <person name="Gilroy R."/>
            <person name="Ravi A."/>
            <person name="Getino M."/>
            <person name="Pursley I."/>
            <person name="Horton D.L."/>
            <person name="Alikhan N.F."/>
            <person name="Baker D."/>
            <person name="Gharbi K."/>
            <person name="Hall N."/>
            <person name="Watson M."/>
            <person name="Adriaenssens E.M."/>
            <person name="Foster-Nyarko E."/>
            <person name="Jarju S."/>
            <person name="Secka A."/>
            <person name="Antonio M."/>
            <person name="Oren A."/>
            <person name="Chaudhuri R.R."/>
            <person name="La Ragione R."/>
            <person name="Hildebrand F."/>
            <person name="Pallen M.J."/>
        </authorList>
    </citation>
    <scope>NUCLEOTIDE SEQUENCE</scope>
    <source>
        <strain evidence="10">23406</strain>
    </source>
</reference>
<dbReference type="SUPFAM" id="SSF55874">
    <property type="entry name" value="ATPase domain of HSP90 chaperone/DNA topoisomerase II/histidine kinase"/>
    <property type="match status" value="1"/>
</dbReference>
<dbReference type="SUPFAM" id="SSF47384">
    <property type="entry name" value="Homodimeric domain of signal transducing histidine kinase"/>
    <property type="match status" value="1"/>
</dbReference>
<dbReference type="InterPro" id="IPR003594">
    <property type="entry name" value="HATPase_dom"/>
</dbReference>
<evidence type="ECO:0000256" key="2">
    <source>
        <dbReference type="ARBA" id="ARBA00004370"/>
    </source>
</evidence>
<evidence type="ECO:0000256" key="7">
    <source>
        <dbReference type="ARBA" id="ARBA00023012"/>
    </source>
</evidence>
<keyword evidence="8" id="KW-1133">Transmembrane helix</keyword>
<evidence type="ECO:0000256" key="8">
    <source>
        <dbReference type="SAM" id="Phobius"/>
    </source>
</evidence>
<name>A0A9D1SYK1_9FIRM</name>
<reference evidence="10" key="1">
    <citation type="submission" date="2020-10" db="EMBL/GenBank/DDBJ databases">
        <authorList>
            <person name="Gilroy R."/>
        </authorList>
    </citation>
    <scope>NUCLEOTIDE SEQUENCE</scope>
    <source>
        <strain evidence="10">23406</strain>
    </source>
</reference>
<dbReference type="GO" id="GO:0005886">
    <property type="term" value="C:plasma membrane"/>
    <property type="evidence" value="ECO:0007669"/>
    <property type="project" value="TreeGrafter"/>
</dbReference>
<dbReference type="GO" id="GO:0000155">
    <property type="term" value="F:phosphorelay sensor kinase activity"/>
    <property type="evidence" value="ECO:0007669"/>
    <property type="project" value="InterPro"/>
</dbReference>
<keyword evidence="6 10" id="KW-0418">Kinase</keyword>
<keyword evidence="4" id="KW-0597">Phosphoprotein</keyword>
<dbReference type="EMBL" id="DVOH01000055">
    <property type="protein sequence ID" value="HIV00791.1"/>
    <property type="molecule type" value="Genomic_DNA"/>
</dbReference>
<gene>
    <name evidence="10" type="ORF">IAB14_06745</name>
</gene>
<dbReference type="InterPro" id="IPR003661">
    <property type="entry name" value="HisK_dim/P_dom"/>
</dbReference>
<organism evidence="10 11">
    <name type="scientific">Candidatus Stercoripulliclostridium merdipullorum</name>
    <dbReference type="NCBI Taxonomy" id="2840952"/>
    <lineage>
        <taxon>Bacteria</taxon>
        <taxon>Bacillati</taxon>
        <taxon>Bacillota</taxon>
        <taxon>Clostridia</taxon>
        <taxon>Eubacteriales</taxon>
        <taxon>Candidatus Stercoripulliclostridium</taxon>
    </lineage>
</organism>
<evidence type="ECO:0000313" key="10">
    <source>
        <dbReference type="EMBL" id="HIV00791.1"/>
    </source>
</evidence>
<proteinExistence type="predicted"/>
<dbReference type="SMART" id="SM00387">
    <property type="entry name" value="HATPase_c"/>
    <property type="match status" value="1"/>
</dbReference>
<dbReference type="InterPro" id="IPR004358">
    <property type="entry name" value="Sig_transdc_His_kin-like_C"/>
</dbReference>
<dbReference type="GO" id="GO:0016036">
    <property type="term" value="P:cellular response to phosphate starvation"/>
    <property type="evidence" value="ECO:0007669"/>
    <property type="project" value="TreeGrafter"/>
</dbReference>
<dbReference type="EC" id="2.7.13.3" evidence="3"/>
<dbReference type="Pfam" id="PF02518">
    <property type="entry name" value="HATPase_c"/>
    <property type="match status" value="1"/>
</dbReference>
<comment type="catalytic activity">
    <reaction evidence="1">
        <text>ATP + protein L-histidine = ADP + protein N-phospho-L-histidine.</text>
        <dbReference type="EC" id="2.7.13.3"/>
    </reaction>
</comment>
<dbReference type="PANTHER" id="PTHR45453:SF1">
    <property type="entry name" value="PHOSPHATE REGULON SENSOR PROTEIN PHOR"/>
    <property type="match status" value="1"/>
</dbReference>
<dbReference type="PROSITE" id="PS50109">
    <property type="entry name" value="HIS_KIN"/>
    <property type="match status" value="1"/>
</dbReference>
<dbReference type="InterPro" id="IPR036097">
    <property type="entry name" value="HisK_dim/P_sf"/>
</dbReference>
<dbReference type="CDD" id="cd00082">
    <property type="entry name" value="HisKA"/>
    <property type="match status" value="1"/>
</dbReference>
<protein>
    <recommendedName>
        <fullName evidence="3">histidine kinase</fullName>
        <ecNumber evidence="3">2.7.13.3</ecNumber>
    </recommendedName>
</protein>
<keyword evidence="5" id="KW-0808">Transferase</keyword>
<dbReference type="GO" id="GO:0004721">
    <property type="term" value="F:phosphoprotein phosphatase activity"/>
    <property type="evidence" value="ECO:0007669"/>
    <property type="project" value="TreeGrafter"/>
</dbReference>
<comment type="caution">
    <text evidence="10">The sequence shown here is derived from an EMBL/GenBank/DDBJ whole genome shotgun (WGS) entry which is preliminary data.</text>
</comment>
<dbReference type="Gene3D" id="3.30.565.10">
    <property type="entry name" value="Histidine kinase-like ATPase, C-terminal domain"/>
    <property type="match status" value="1"/>
</dbReference>
<dbReference type="InterPro" id="IPR036890">
    <property type="entry name" value="HATPase_C_sf"/>
</dbReference>
<dbReference type="InterPro" id="IPR005467">
    <property type="entry name" value="His_kinase_dom"/>
</dbReference>
<dbReference type="AlphaFoldDB" id="A0A9D1SYK1"/>
<keyword evidence="7" id="KW-0902">Two-component regulatory system</keyword>
<dbReference type="PRINTS" id="PR00344">
    <property type="entry name" value="BCTRLSENSOR"/>
</dbReference>
<evidence type="ECO:0000256" key="1">
    <source>
        <dbReference type="ARBA" id="ARBA00000085"/>
    </source>
</evidence>
<evidence type="ECO:0000256" key="5">
    <source>
        <dbReference type="ARBA" id="ARBA00022679"/>
    </source>
</evidence>
<dbReference type="PANTHER" id="PTHR45453">
    <property type="entry name" value="PHOSPHATE REGULON SENSOR PROTEIN PHOR"/>
    <property type="match status" value="1"/>
</dbReference>
<evidence type="ECO:0000313" key="11">
    <source>
        <dbReference type="Proteomes" id="UP000886891"/>
    </source>
</evidence>
<feature type="domain" description="Histidine kinase" evidence="9">
    <location>
        <begin position="186"/>
        <end position="405"/>
    </location>
</feature>
<accession>A0A9D1SYK1</accession>
<dbReference type="InterPro" id="IPR050351">
    <property type="entry name" value="BphY/WalK/GraS-like"/>
</dbReference>
<feature type="transmembrane region" description="Helical" evidence="8">
    <location>
        <begin position="12"/>
        <end position="35"/>
    </location>
</feature>
<evidence type="ECO:0000256" key="6">
    <source>
        <dbReference type="ARBA" id="ARBA00022777"/>
    </source>
</evidence>
<keyword evidence="8" id="KW-0472">Membrane</keyword>
<keyword evidence="8" id="KW-0812">Transmembrane</keyword>
<dbReference type="SMART" id="SM00388">
    <property type="entry name" value="HisKA"/>
    <property type="match status" value="1"/>
</dbReference>
<feature type="transmembrane region" description="Helical" evidence="8">
    <location>
        <begin position="140"/>
        <end position="165"/>
    </location>
</feature>
<sequence>MKLIKKLRLRFTVISLLIGSLFMLAAFGTIFVITYRTTMARIDELLLSTLRQSSVEYPDVSDPIPSQFSVFSFLVDDDGNVSETDPSYLTPYLPHILAYVRADYTVFRTDGMYFRAMSSAEDDDGVRYAVYEYSKERDTLLTLAVTLGCTYLICVAVVGLLAMMFSKKAVLPAELAIRKQEELVANASHELKTPLAIIATDLSLLAETSPASPEFSRWLGDANGQIDRMNALIHDMLELSRAESGVQPPKTNVNLGDALNAALLAFEVACFEKNVSLETSLSSNVTLYTDENSFVKIVNILLDNALKYVNRGGTVTVGLTSRYINLKFCAVLTVRNTGRTIPHEDLEFVFERFYKVERSREDDGTASFGLGLAIARSLTESLGGTISAASERGETTFTVILPQSLKNTPEA</sequence>
<dbReference type="Proteomes" id="UP000886891">
    <property type="component" value="Unassembled WGS sequence"/>
</dbReference>
<evidence type="ECO:0000256" key="3">
    <source>
        <dbReference type="ARBA" id="ARBA00012438"/>
    </source>
</evidence>
<dbReference type="Pfam" id="PF00512">
    <property type="entry name" value="HisKA"/>
    <property type="match status" value="1"/>
</dbReference>
<dbReference type="Gene3D" id="1.10.287.130">
    <property type="match status" value="1"/>
</dbReference>
<evidence type="ECO:0000259" key="9">
    <source>
        <dbReference type="PROSITE" id="PS50109"/>
    </source>
</evidence>
<evidence type="ECO:0000256" key="4">
    <source>
        <dbReference type="ARBA" id="ARBA00022553"/>
    </source>
</evidence>
<comment type="subcellular location">
    <subcellularLocation>
        <location evidence="2">Membrane</location>
    </subcellularLocation>
</comment>